<evidence type="ECO:0000313" key="1">
    <source>
        <dbReference type="EMBL" id="KKM68686.1"/>
    </source>
</evidence>
<protein>
    <submittedName>
        <fullName evidence="1">Uncharacterized protein</fullName>
    </submittedName>
</protein>
<organism evidence="1">
    <name type="scientific">marine sediment metagenome</name>
    <dbReference type="NCBI Taxonomy" id="412755"/>
    <lineage>
        <taxon>unclassified sequences</taxon>
        <taxon>metagenomes</taxon>
        <taxon>ecological metagenomes</taxon>
    </lineage>
</organism>
<sequence length="269" mass="30467">MKALKDKVQSIFKADVEQTVRHFCHSAGLSTGSQHVRLIGSAGKTIISRDIDLAVSTNVYNSETIHGRLVDFLGKDLCVLNRGTKIGSYATPIVGAFPPGKVQVDIMYVGNLDWAEFIYYSPGDESKYRGSVRAVLLGAVAASICDVSRDFFSYDNSELIARAGWTIDPNVGMKRIFQIRFNKIHDSGYVKQMKNITPEELQELYPHNTFDHQQYVISDPRRVTELLFGWGTIPNHIDTTEKIIELIKKRHTVAWHENFLFTTSEHIFR</sequence>
<gene>
    <name evidence="1" type="ORF">LCGC14_1458480</name>
</gene>
<accession>A0A0F9K1X6</accession>
<feature type="non-terminal residue" evidence="1">
    <location>
        <position position="269"/>
    </location>
</feature>
<dbReference type="AlphaFoldDB" id="A0A0F9K1X6"/>
<dbReference type="EMBL" id="LAZR01010126">
    <property type="protein sequence ID" value="KKM68686.1"/>
    <property type="molecule type" value="Genomic_DNA"/>
</dbReference>
<name>A0A0F9K1X6_9ZZZZ</name>
<comment type="caution">
    <text evidence="1">The sequence shown here is derived from an EMBL/GenBank/DDBJ whole genome shotgun (WGS) entry which is preliminary data.</text>
</comment>
<proteinExistence type="predicted"/>
<reference evidence="1" key="1">
    <citation type="journal article" date="2015" name="Nature">
        <title>Complex archaea that bridge the gap between prokaryotes and eukaryotes.</title>
        <authorList>
            <person name="Spang A."/>
            <person name="Saw J.H."/>
            <person name="Jorgensen S.L."/>
            <person name="Zaremba-Niedzwiedzka K."/>
            <person name="Martijn J."/>
            <person name="Lind A.E."/>
            <person name="van Eijk R."/>
            <person name="Schleper C."/>
            <person name="Guy L."/>
            <person name="Ettema T.J."/>
        </authorList>
    </citation>
    <scope>NUCLEOTIDE SEQUENCE</scope>
</reference>